<accession>A0A9J6H3Q6</accession>
<dbReference type="PANTHER" id="PTHR11733">
    <property type="entry name" value="ZINC METALLOPROTEASE FAMILY M13 NEPRILYSIN-RELATED"/>
    <property type="match status" value="1"/>
</dbReference>
<name>A0A9J6H3Q6_HAELO</name>
<dbReference type="EMBL" id="JABSTR010000011">
    <property type="protein sequence ID" value="KAH9382426.1"/>
    <property type="molecule type" value="Genomic_DNA"/>
</dbReference>
<evidence type="ECO:0000256" key="2">
    <source>
        <dbReference type="ARBA" id="ARBA00007357"/>
    </source>
</evidence>
<comment type="caution">
    <text evidence="11">The sequence shown here is derived from an EMBL/GenBank/DDBJ whole genome shotgun (WGS) entry which is preliminary data.</text>
</comment>
<evidence type="ECO:0000256" key="8">
    <source>
        <dbReference type="SAM" id="MobiDB-lite"/>
    </source>
</evidence>
<feature type="domain" description="Peptidase M13 N-terminal" evidence="10">
    <location>
        <begin position="304"/>
        <end position="624"/>
    </location>
</feature>
<dbReference type="SUPFAM" id="SSF55486">
    <property type="entry name" value="Metalloproteases ('zincins'), catalytic domain"/>
    <property type="match status" value="1"/>
</dbReference>
<dbReference type="PROSITE" id="PS51885">
    <property type="entry name" value="NEPRILYSIN"/>
    <property type="match status" value="1"/>
</dbReference>
<evidence type="ECO:0000256" key="1">
    <source>
        <dbReference type="ARBA" id="ARBA00001947"/>
    </source>
</evidence>
<dbReference type="Proteomes" id="UP000821853">
    <property type="component" value="Chromosome 9"/>
</dbReference>
<dbReference type="Gene3D" id="3.40.390.10">
    <property type="entry name" value="Collagenase (Catalytic Domain)"/>
    <property type="match status" value="1"/>
</dbReference>
<evidence type="ECO:0000259" key="10">
    <source>
        <dbReference type="Pfam" id="PF05649"/>
    </source>
</evidence>
<reference evidence="11 12" key="1">
    <citation type="journal article" date="2020" name="Cell">
        <title>Large-Scale Comparative Analyses of Tick Genomes Elucidate Their Genetic Diversity and Vector Capacities.</title>
        <authorList>
            <consortium name="Tick Genome and Microbiome Consortium (TIGMIC)"/>
            <person name="Jia N."/>
            <person name="Wang J."/>
            <person name="Shi W."/>
            <person name="Du L."/>
            <person name="Sun Y."/>
            <person name="Zhan W."/>
            <person name="Jiang J.F."/>
            <person name="Wang Q."/>
            <person name="Zhang B."/>
            <person name="Ji P."/>
            <person name="Bell-Sakyi L."/>
            <person name="Cui X.M."/>
            <person name="Yuan T.T."/>
            <person name="Jiang B.G."/>
            <person name="Yang W.F."/>
            <person name="Lam T.T."/>
            <person name="Chang Q.C."/>
            <person name="Ding S.J."/>
            <person name="Wang X.J."/>
            <person name="Zhu J.G."/>
            <person name="Ruan X.D."/>
            <person name="Zhao L."/>
            <person name="Wei J.T."/>
            <person name="Ye R.Z."/>
            <person name="Que T.C."/>
            <person name="Du C.H."/>
            <person name="Zhou Y.H."/>
            <person name="Cheng J.X."/>
            <person name="Dai P.F."/>
            <person name="Guo W.B."/>
            <person name="Han X.H."/>
            <person name="Huang E.J."/>
            <person name="Li L.F."/>
            <person name="Wei W."/>
            <person name="Gao Y.C."/>
            <person name="Liu J.Z."/>
            <person name="Shao H.Z."/>
            <person name="Wang X."/>
            <person name="Wang C.C."/>
            <person name="Yang T.C."/>
            <person name="Huo Q.B."/>
            <person name="Li W."/>
            <person name="Chen H.Y."/>
            <person name="Chen S.E."/>
            <person name="Zhou L.G."/>
            <person name="Ni X.B."/>
            <person name="Tian J.H."/>
            <person name="Sheng Y."/>
            <person name="Liu T."/>
            <person name="Pan Y.S."/>
            <person name="Xia L.Y."/>
            <person name="Li J."/>
            <person name="Zhao F."/>
            <person name="Cao W.C."/>
        </authorList>
    </citation>
    <scope>NUCLEOTIDE SEQUENCE [LARGE SCALE GENOMIC DNA]</scope>
    <source>
        <strain evidence="11">HaeL-2018</strain>
    </source>
</reference>
<organism evidence="11 12">
    <name type="scientific">Haemaphysalis longicornis</name>
    <name type="common">Bush tick</name>
    <dbReference type="NCBI Taxonomy" id="44386"/>
    <lineage>
        <taxon>Eukaryota</taxon>
        <taxon>Metazoa</taxon>
        <taxon>Ecdysozoa</taxon>
        <taxon>Arthropoda</taxon>
        <taxon>Chelicerata</taxon>
        <taxon>Arachnida</taxon>
        <taxon>Acari</taxon>
        <taxon>Parasitiformes</taxon>
        <taxon>Ixodida</taxon>
        <taxon>Ixodoidea</taxon>
        <taxon>Ixodidae</taxon>
        <taxon>Haemaphysalinae</taxon>
        <taxon>Haemaphysalis</taxon>
    </lineage>
</organism>
<dbReference type="InterPro" id="IPR042089">
    <property type="entry name" value="Peptidase_M13_dom_2"/>
</dbReference>
<dbReference type="VEuPathDB" id="VectorBase:HLOH_044697"/>
<gene>
    <name evidence="11" type="ORF">HPB48_020433</name>
</gene>
<sequence length="880" mass="98736">MLQKRQFYVYPTADETKQQRAAQRDHVPEIVSAKDAALAPTPSAGSPSTATSKMSLQEQLDSESQSEMPDEFPGGPGQAKPLTAEARPSVARRTSKSRIAEPQVAPMVCGVPSSSAPPSLAERRAVADPPCSLSPMPHTIGVQTTSDGREPGARPSSGWGRMPHGHEPRMWSTSHNELWASTGFLLNHLENHLEKSCLLRCGRCCCRGDRCHVATVHDIWHPLGATGGSILYNRRVSLPCQNHNVNSQRERRPLRRFRGLQLLTDSTLWSSTRLSAHARSSGRLVPGFENIPSAAALEFPTISNRLSEVYNSCALRDIPESERRQDMLQLKELARRLQIPWPEVPLPNIDPLGVLLDLTLNWQVHLWFRVRILHQGYATTNAIQFVKPGGLFTELMDGWEHRFSTVTYEEFWNSLSKDLADPRVPSRPQEDIHRIQSTERTINKLLLEVVNNTIQSPRWFLLQDIQKYTVNISALRWRQQMQKYARLRSALSLSETVFVFDVALLQAINAVFVNYTRDELLEHLSWAFVKVLAPVADRRLLRLRTEDVRTMEVKRKEFCASVIESMYGWLVVSLYVQLELLAAERDQITGIFSAIREIARKKLRALAWVDDNFKEWASKKIGDLETLLWPREDLFSEEGLLETYSQWLGNATTSGSFFEAWLRAATAGALLASGKTPPQNYALPYFVYDDFWNSIAVSVAAVSMPFFRGLLTNAIRQGGLGFSYALELVRSFDPSRQRESDGRGRFVNGSVLAARKDEINGRAAVSSAVFYANVSLNSSTSAAASRAQLFPEVPAMELAYKAFEESLHQNGVDMKTSDAVKSKQVFFIVSCLAMCSPSGTVNRHRFSCNKGVANFWPFTDAFNCPKSEHIIATRASGFFD</sequence>
<feature type="domain" description="Peptidase M13 C-terminal" evidence="9">
    <location>
        <begin position="688"/>
        <end position="872"/>
    </location>
</feature>
<keyword evidence="4" id="KW-0479">Metal-binding</keyword>
<keyword evidence="12" id="KW-1185">Reference proteome</keyword>
<feature type="region of interest" description="Disordered" evidence="8">
    <location>
        <begin position="1"/>
        <end position="103"/>
    </location>
</feature>
<feature type="region of interest" description="Disordered" evidence="8">
    <location>
        <begin position="141"/>
        <end position="166"/>
    </location>
</feature>
<dbReference type="AlphaFoldDB" id="A0A9J6H3Q6"/>
<keyword evidence="3" id="KW-0645">Protease</keyword>
<evidence type="ECO:0000256" key="4">
    <source>
        <dbReference type="ARBA" id="ARBA00022723"/>
    </source>
</evidence>
<dbReference type="GO" id="GO:0046872">
    <property type="term" value="F:metal ion binding"/>
    <property type="evidence" value="ECO:0007669"/>
    <property type="project" value="UniProtKB-KW"/>
</dbReference>
<dbReference type="InterPro" id="IPR018497">
    <property type="entry name" value="Peptidase_M13_C"/>
</dbReference>
<dbReference type="PANTHER" id="PTHR11733:SF241">
    <property type="entry name" value="GH26575P-RELATED"/>
    <property type="match status" value="1"/>
</dbReference>
<proteinExistence type="inferred from homology"/>
<comment type="similarity">
    <text evidence="2">Belongs to the peptidase M13 family.</text>
</comment>
<evidence type="ECO:0000259" key="9">
    <source>
        <dbReference type="Pfam" id="PF01431"/>
    </source>
</evidence>
<keyword evidence="7" id="KW-0482">Metalloprotease</keyword>
<evidence type="ECO:0000256" key="7">
    <source>
        <dbReference type="ARBA" id="ARBA00023049"/>
    </source>
</evidence>
<keyword evidence="5" id="KW-0378">Hydrolase</keyword>
<dbReference type="GO" id="GO:0005886">
    <property type="term" value="C:plasma membrane"/>
    <property type="evidence" value="ECO:0007669"/>
    <property type="project" value="TreeGrafter"/>
</dbReference>
<dbReference type="InterPro" id="IPR008753">
    <property type="entry name" value="Peptidase_M13_N"/>
</dbReference>
<dbReference type="InterPro" id="IPR024079">
    <property type="entry name" value="MetalloPept_cat_dom_sf"/>
</dbReference>
<evidence type="ECO:0000256" key="5">
    <source>
        <dbReference type="ARBA" id="ARBA00022801"/>
    </source>
</evidence>
<evidence type="ECO:0000313" key="12">
    <source>
        <dbReference type="Proteomes" id="UP000821853"/>
    </source>
</evidence>
<dbReference type="GO" id="GO:0016485">
    <property type="term" value="P:protein processing"/>
    <property type="evidence" value="ECO:0007669"/>
    <property type="project" value="TreeGrafter"/>
</dbReference>
<comment type="cofactor">
    <cofactor evidence="1">
        <name>Zn(2+)</name>
        <dbReference type="ChEBI" id="CHEBI:29105"/>
    </cofactor>
</comment>
<dbReference type="OrthoDB" id="6777363at2759"/>
<feature type="compositionally biased region" description="Basic and acidic residues" evidence="8">
    <location>
        <begin position="14"/>
        <end position="28"/>
    </location>
</feature>
<dbReference type="Gene3D" id="1.10.1380.10">
    <property type="entry name" value="Neutral endopeptidase , domain2"/>
    <property type="match status" value="1"/>
</dbReference>
<keyword evidence="6" id="KW-0862">Zinc</keyword>
<dbReference type="Pfam" id="PF01431">
    <property type="entry name" value="Peptidase_M13"/>
    <property type="match status" value="1"/>
</dbReference>
<evidence type="ECO:0000313" key="11">
    <source>
        <dbReference type="EMBL" id="KAH9382426.1"/>
    </source>
</evidence>
<dbReference type="Pfam" id="PF05649">
    <property type="entry name" value="Peptidase_M13_N"/>
    <property type="match status" value="1"/>
</dbReference>
<dbReference type="GO" id="GO:0004222">
    <property type="term" value="F:metalloendopeptidase activity"/>
    <property type="evidence" value="ECO:0007669"/>
    <property type="project" value="InterPro"/>
</dbReference>
<dbReference type="InterPro" id="IPR000718">
    <property type="entry name" value="Peptidase_M13"/>
</dbReference>
<protein>
    <submittedName>
        <fullName evidence="11">Uncharacterized protein</fullName>
    </submittedName>
</protein>
<evidence type="ECO:0000256" key="3">
    <source>
        <dbReference type="ARBA" id="ARBA00022670"/>
    </source>
</evidence>
<evidence type="ECO:0000256" key="6">
    <source>
        <dbReference type="ARBA" id="ARBA00022833"/>
    </source>
</evidence>
<feature type="compositionally biased region" description="Low complexity" evidence="8">
    <location>
        <begin position="36"/>
        <end position="67"/>
    </location>
</feature>